<feature type="compositionally biased region" description="Polar residues" evidence="1">
    <location>
        <begin position="557"/>
        <end position="567"/>
    </location>
</feature>
<feature type="domain" description="FimV N-terminal" evidence="2">
    <location>
        <begin position="45"/>
        <end position="152"/>
    </location>
</feature>
<feature type="region of interest" description="Disordered" evidence="1">
    <location>
        <begin position="493"/>
        <end position="515"/>
    </location>
</feature>
<evidence type="ECO:0000256" key="1">
    <source>
        <dbReference type="SAM" id="MobiDB-lite"/>
    </source>
</evidence>
<feature type="region of interest" description="Disordered" evidence="1">
    <location>
        <begin position="152"/>
        <end position="228"/>
    </location>
</feature>
<dbReference type="InterPro" id="IPR020011">
    <property type="entry name" value="FimV_C"/>
</dbReference>
<evidence type="ECO:0000313" key="3">
    <source>
        <dbReference type="EMBL" id="MET4575641.1"/>
    </source>
</evidence>
<organism evidence="3 4">
    <name type="scientific">Ottowia thiooxydans</name>
    <dbReference type="NCBI Taxonomy" id="219182"/>
    <lineage>
        <taxon>Bacteria</taxon>
        <taxon>Pseudomonadati</taxon>
        <taxon>Pseudomonadota</taxon>
        <taxon>Betaproteobacteria</taxon>
        <taxon>Burkholderiales</taxon>
        <taxon>Comamonadaceae</taxon>
        <taxon>Ottowia</taxon>
    </lineage>
</organism>
<dbReference type="NCBIfam" id="TIGR03504">
    <property type="entry name" value="FimV_Cterm"/>
    <property type="match status" value="1"/>
</dbReference>
<evidence type="ECO:0000259" key="2">
    <source>
        <dbReference type="Pfam" id="PF25800"/>
    </source>
</evidence>
<protein>
    <submittedName>
        <fullName evidence="3">Pilus assembly protein FimV</fullName>
    </submittedName>
</protein>
<dbReference type="Pfam" id="PF25800">
    <property type="entry name" value="FimV_N"/>
    <property type="match status" value="1"/>
</dbReference>
<feature type="region of interest" description="Disordered" evidence="1">
    <location>
        <begin position="874"/>
        <end position="903"/>
    </location>
</feature>
<feature type="compositionally biased region" description="Low complexity" evidence="1">
    <location>
        <begin position="200"/>
        <end position="221"/>
    </location>
</feature>
<name>A0ABV2Q3Q1_9BURK</name>
<feature type="region of interest" description="Disordered" evidence="1">
    <location>
        <begin position="316"/>
        <end position="379"/>
    </location>
</feature>
<dbReference type="InterPro" id="IPR038440">
    <property type="entry name" value="FimV_C_sf"/>
</dbReference>
<evidence type="ECO:0000313" key="4">
    <source>
        <dbReference type="Proteomes" id="UP001549320"/>
    </source>
</evidence>
<gene>
    <name evidence="3" type="ORF">ABIE13_000738</name>
</gene>
<feature type="compositionally biased region" description="Low complexity" evidence="1">
    <location>
        <begin position="316"/>
        <end position="338"/>
    </location>
</feature>
<reference evidence="3 4" key="1">
    <citation type="submission" date="2024-06" db="EMBL/GenBank/DDBJ databases">
        <title>Sorghum-associated microbial communities from plants grown in Nebraska, USA.</title>
        <authorList>
            <person name="Schachtman D."/>
        </authorList>
    </citation>
    <scope>NUCLEOTIDE SEQUENCE [LARGE SCALE GENOMIC DNA]</scope>
    <source>
        <strain evidence="3 4">2709</strain>
    </source>
</reference>
<dbReference type="SUPFAM" id="SSF48452">
    <property type="entry name" value="TPR-like"/>
    <property type="match status" value="1"/>
</dbReference>
<accession>A0ABV2Q3Q1</accession>
<feature type="compositionally biased region" description="Low complexity" evidence="1">
    <location>
        <begin position="155"/>
        <end position="173"/>
    </location>
</feature>
<dbReference type="Proteomes" id="UP001549320">
    <property type="component" value="Unassembled WGS sequence"/>
</dbReference>
<dbReference type="Gene3D" id="1.20.58.2200">
    <property type="match status" value="1"/>
</dbReference>
<dbReference type="InterPro" id="IPR057840">
    <property type="entry name" value="FimV_N"/>
</dbReference>
<feature type="region of interest" description="Disordered" evidence="1">
    <location>
        <begin position="748"/>
        <end position="775"/>
    </location>
</feature>
<dbReference type="InterPro" id="IPR011990">
    <property type="entry name" value="TPR-like_helical_dom_sf"/>
</dbReference>
<comment type="caution">
    <text evidence="3">The sequence shown here is derived from an EMBL/GenBank/DDBJ whole genome shotgun (WGS) entry which is preliminary data.</text>
</comment>
<sequence length="946" mass="96708">MKKKSNAAQRGSDIASNRFPVWKKATLASAVALTTLGISLDAQALALGAITVRSSLGEPLRAEIEVPQISSEEASSFQARIASQQAFRSVGVDYTAALTGARLSLERRANGQAYLRLTGERPINEPFLGIVIEANWANGRMVRDYTMLVDPPSRPQAAAPVTPVPAPQTQSPAGPQVLQAPPPAPGTRPSVAEQTTPGTASAARAAQRARAAEAVQARNSAAGGGGQVTVRRGDTAYGLASANLPAGVSLDQMLMAMLRANPGAFIRGNVNYMKAGVVLDMPNAEQASSIPRSEARQAVVAQSRDFREFRRGLAQSAPAAQVEAAGRSASGRVSASVRDGAPAPATPDRLTISKGAAGAASSPGAAETGAARTRQAQEQADRIAELNRNIAELSRLQGTAVPAPAPSTAPATAATPAAPTTPSAGGTAQAPSINVPVGASPAASAAATSAATTAAAAAASTTAANASIQAASSAEAAAVTASTAAAATAAAAASSAPKPAPKPPAPRPAPPLVEEPSLLDSLTENPMLPLAGGGLLALLLGYGLYRSRRKKEADGQFDSTLTESRPQGDSFFGSSGGRRVDTTNRTSHMGNQSSMIYSPSQIDAAGDVDPVAEADVYLAYGRDMQAEEILKEALRVNPTRLSIHRKLAEIYLKRRDARALEAIATEAHAISGGTGGDWAYIRGLGSQIDADNPLYASESNLLAADDAEIPRRAFGTDTGPMPTRLIDEKSGLPSSFSALDLDLESAPVKANDAQPAKTSSARSVPPEAPPAMGTTAAVTGAAAAAAAVAAAAPKQPDSKSADLLVSPISVMPPLDFDLDLDIAAAAEFASSEPMTLDTPKAYPTPSSLSVPPPPAPVDTGNSGMIEFDLEALSMDPESRSPGEPSTEQPDSADDLDDNPLSTKMALAQEFHAIGDTEGARSLIKEVVAEASGPLKARAERFLNELS</sequence>
<dbReference type="EMBL" id="JBEPSH010000001">
    <property type="protein sequence ID" value="MET4575641.1"/>
    <property type="molecule type" value="Genomic_DNA"/>
</dbReference>
<keyword evidence="4" id="KW-1185">Reference proteome</keyword>
<feature type="compositionally biased region" description="Pro residues" evidence="1">
    <location>
        <begin position="498"/>
        <end position="513"/>
    </location>
</feature>
<feature type="compositionally biased region" description="Polar residues" evidence="1">
    <location>
        <begin position="583"/>
        <end position="594"/>
    </location>
</feature>
<dbReference type="RefSeq" id="WP_354441192.1">
    <property type="nucleotide sequence ID" value="NZ_JBEPSH010000001.1"/>
</dbReference>
<feature type="compositionally biased region" description="Low complexity" evidence="1">
    <location>
        <begin position="399"/>
        <end position="431"/>
    </location>
</feature>
<feature type="region of interest" description="Disordered" evidence="1">
    <location>
        <begin position="834"/>
        <end position="862"/>
    </location>
</feature>
<feature type="region of interest" description="Disordered" evidence="1">
    <location>
        <begin position="399"/>
        <end position="432"/>
    </location>
</feature>
<dbReference type="NCBIfam" id="TIGR03505">
    <property type="entry name" value="FimV_core"/>
    <property type="match status" value="1"/>
</dbReference>
<feature type="compositionally biased region" description="Low complexity" evidence="1">
    <location>
        <begin position="353"/>
        <end position="371"/>
    </location>
</feature>
<dbReference type="InterPro" id="IPR020012">
    <property type="entry name" value="LysM_FimV"/>
</dbReference>
<feature type="region of interest" description="Disordered" evidence="1">
    <location>
        <begin position="554"/>
        <end position="594"/>
    </location>
</feature>
<proteinExistence type="predicted"/>